<feature type="transmembrane region" description="Helical" evidence="1">
    <location>
        <begin position="97"/>
        <end position="116"/>
    </location>
</feature>
<accession>A0ABT9U3L5</accession>
<comment type="caution">
    <text evidence="2">The sequence shown here is derived from an EMBL/GenBank/DDBJ whole genome shotgun (WGS) entry which is preliminary data.</text>
</comment>
<feature type="transmembrane region" description="Helical" evidence="1">
    <location>
        <begin position="180"/>
        <end position="201"/>
    </location>
</feature>
<name>A0ABT9U3L5_PAEHA</name>
<evidence type="ECO:0000313" key="3">
    <source>
        <dbReference type="Proteomes" id="UP001229346"/>
    </source>
</evidence>
<organism evidence="2 3">
    <name type="scientific">Paenibacillus harenae</name>
    <dbReference type="NCBI Taxonomy" id="306543"/>
    <lineage>
        <taxon>Bacteria</taxon>
        <taxon>Bacillati</taxon>
        <taxon>Bacillota</taxon>
        <taxon>Bacilli</taxon>
        <taxon>Bacillales</taxon>
        <taxon>Paenibacillaceae</taxon>
        <taxon>Paenibacillus</taxon>
    </lineage>
</organism>
<feature type="transmembrane region" description="Helical" evidence="1">
    <location>
        <begin position="12"/>
        <end position="31"/>
    </location>
</feature>
<keyword evidence="1" id="KW-0472">Membrane</keyword>
<sequence>MLKQRASLSSKKWGYAASVALVPYAILKLLWANGFAVLATRQGIEELHASMQANADPISKWLYMNGIDATALLALIASLLALALVQQWGNKLPRRILLAPAFFGGLFFVSISLVTFCKLMTGNINMADNPHFDPWVPTIVYGGFFVWGVTVSMAARSFGIRTRGPALPHSTRWWRRWPEWTRIAAIAWTATYGALGVYWSLGGPGFPLGLSNDPGAAASAFRHAAAETAGPVIVALCVLGVIVLYSFKFKASGAVRTILLSFAWSISFVLCFFVMDARALIVVAYAPVALIGSLLGGSFPFFESITLPVANQFVCLAGGMLWATAALTFGRRSREACEHCGRVRGTAHGPASSTSASRWGRRAAHVAIIAPAYYEITRIAWLFGIPLGISNEMLRDLQESGAAVAGAGLALVSIGGTVLTHGLIKPWGETFPRWFPMLAGKRVPPALALVPAGIVSILITVTGMQVVFDISSIGDLRDWGATTPLLLFPVWGISLGIAAIFYYYRRRGHCERCGSNLQNR</sequence>
<keyword evidence="1" id="KW-0812">Transmembrane</keyword>
<keyword evidence="3" id="KW-1185">Reference proteome</keyword>
<feature type="transmembrane region" description="Helical" evidence="1">
    <location>
        <begin position="136"/>
        <end position="159"/>
    </location>
</feature>
<keyword evidence="1" id="KW-1133">Transmembrane helix</keyword>
<gene>
    <name evidence="2" type="ORF">J2T15_003680</name>
</gene>
<dbReference type="Proteomes" id="UP001229346">
    <property type="component" value="Unassembled WGS sequence"/>
</dbReference>
<dbReference type="EMBL" id="JAUSSU010000007">
    <property type="protein sequence ID" value="MDQ0114225.1"/>
    <property type="molecule type" value="Genomic_DNA"/>
</dbReference>
<feature type="transmembrane region" description="Helical" evidence="1">
    <location>
        <begin position="281"/>
        <end position="302"/>
    </location>
</feature>
<reference evidence="2 3" key="1">
    <citation type="submission" date="2023-07" db="EMBL/GenBank/DDBJ databases">
        <title>Sorghum-associated microbial communities from plants grown in Nebraska, USA.</title>
        <authorList>
            <person name="Schachtman D."/>
        </authorList>
    </citation>
    <scope>NUCLEOTIDE SEQUENCE [LARGE SCALE GENOMIC DNA]</scope>
    <source>
        <strain evidence="2 3">CC482</strain>
    </source>
</reference>
<feature type="transmembrane region" description="Helical" evidence="1">
    <location>
        <begin position="229"/>
        <end position="247"/>
    </location>
</feature>
<feature type="transmembrane region" description="Helical" evidence="1">
    <location>
        <begin position="61"/>
        <end position="85"/>
    </location>
</feature>
<protein>
    <submittedName>
        <fullName evidence="2">Uncharacterized protein</fullName>
    </submittedName>
</protein>
<feature type="transmembrane region" description="Helical" evidence="1">
    <location>
        <begin position="254"/>
        <end position="275"/>
    </location>
</feature>
<dbReference type="RefSeq" id="WP_307205549.1">
    <property type="nucleotide sequence ID" value="NZ_JAUSSU010000007.1"/>
</dbReference>
<evidence type="ECO:0000256" key="1">
    <source>
        <dbReference type="SAM" id="Phobius"/>
    </source>
</evidence>
<feature type="transmembrane region" description="Helical" evidence="1">
    <location>
        <begin position="402"/>
        <end position="424"/>
    </location>
</feature>
<proteinExistence type="predicted"/>
<evidence type="ECO:0000313" key="2">
    <source>
        <dbReference type="EMBL" id="MDQ0114225.1"/>
    </source>
</evidence>
<feature type="transmembrane region" description="Helical" evidence="1">
    <location>
        <begin position="445"/>
        <end position="466"/>
    </location>
</feature>
<feature type="transmembrane region" description="Helical" evidence="1">
    <location>
        <begin position="486"/>
        <end position="504"/>
    </location>
</feature>